<evidence type="ECO:0000256" key="6">
    <source>
        <dbReference type="ARBA" id="ARBA00022679"/>
    </source>
</evidence>
<keyword evidence="6" id="KW-0808">Transferase</keyword>
<dbReference type="SMART" id="SM00086">
    <property type="entry name" value="PAC"/>
    <property type="match status" value="3"/>
</dbReference>
<dbReference type="InterPro" id="IPR001610">
    <property type="entry name" value="PAC"/>
</dbReference>
<dbReference type="Gene3D" id="1.20.120.160">
    <property type="entry name" value="HPT domain"/>
    <property type="match status" value="1"/>
</dbReference>
<feature type="domain" description="HPt" evidence="20">
    <location>
        <begin position="1420"/>
        <end position="1519"/>
    </location>
</feature>
<dbReference type="InterPro" id="IPR035965">
    <property type="entry name" value="PAS-like_dom_sf"/>
</dbReference>
<evidence type="ECO:0000256" key="14">
    <source>
        <dbReference type="PROSITE-ProRule" id="PRU00169"/>
    </source>
</evidence>
<feature type="modified residue" description="Phosphohistidine" evidence="13">
    <location>
        <position position="1459"/>
    </location>
</feature>
<protein>
    <recommendedName>
        <fullName evidence="12">Sensory/regulatory protein RpfC</fullName>
        <ecNumber evidence="3">2.7.13.3</ecNumber>
    </recommendedName>
</protein>
<comment type="subcellular location">
    <subcellularLocation>
        <location evidence="2">Cytoplasm</location>
    </subcellularLocation>
</comment>
<evidence type="ECO:0000259" key="17">
    <source>
        <dbReference type="PROSITE" id="PS50110"/>
    </source>
</evidence>
<dbReference type="NCBIfam" id="TIGR00229">
    <property type="entry name" value="sensory_box"/>
    <property type="match status" value="3"/>
</dbReference>
<dbReference type="InterPro" id="IPR013655">
    <property type="entry name" value="PAS_fold_3"/>
</dbReference>
<evidence type="ECO:0000256" key="7">
    <source>
        <dbReference type="ARBA" id="ARBA00022741"/>
    </source>
</evidence>
<evidence type="ECO:0000256" key="12">
    <source>
        <dbReference type="ARBA" id="ARBA00068150"/>
    </source>
</evidence>
<feature type="transmembrane region" description="Helical" evidence="15">
    <location>
        <begin position="45"/>
        <end position="70"/>
    </location>
</feature>
<evidence type="ECO:0000256" key="11">
    <source>
        <dbReference type="ARBA" id="ARBA00064003"/>
    </source>
</evidence>
<dbReference type="Gene3D" id="3.30.450.20">
    <property type="entry name" value="PAS domain"/>
    <property type="match status" value="3"/>
</dbReference>
<dbReference type="GO" id="GO:0005737">
    <property type="term" value="C:cytoplasm"/>
    <property type="evidence" value="ECO:0007669"/>
    <property type="project" value="UniProtKB-SubCell"/>
</dbReference>
<dbReference type="PANTHER" id="PTHR45339">
    <property type="entry name" value="HYBRID SIGNAL TRANSDUCTION HISTIDINE KINASE J"/>
    <property type="match status" value="1"/>
</dbReference>
<dbReference type="Pfam" id="PF01627">
    <property type="entry name" value="Hpt"/>
    <property type="match status" value="1"/>
</dbReference>
<dbReference type="SUPFAM" id="SSF47384">
    <property type="entry name" value="Homodimeric domain of signal transducing histidine kinase"/>
    <property type="match status" value="1"/>
</dbReference>
<dbReference type="Pfam" id="PF00512">
    <property type="entry name" value="HisKA"/>
    <property type="match status" value="1"/>
</dbReference>
<feature type="transmembrane region" description="Helical" evidence="15">
    <location>
        <begin position="82"/>
        <end position="104"/>
    </location>
</feature>
<dbReference type="InterPro" id="IPR011006">
    <property type="entry name" value="CheY-like_superfamily"/>
</dbReference>
<dbReference type="InterPro" id="IPR003018">
    <property type="entry name" value="GAF"/>
</dbReference>
<dbReference type="GO" id="GO:0006355">
    <property type="term" value="P:regulation of DNA-templated transcription"/>
    <property type="evidence" value="ECO:0007669"/>
    <property type="project" value="InterPro"/>
</dbReference>
<gene>
    <name evidence="21" type="ordered locus">Sinac_7544</name>
</gene>
<dbReference type="GO" id="GO:0005524">
    <property type="term" value="F:ATP binding"/>
    <property type="evidence" value="ECO:0007669"/>
    <property type="project" value="UniProtKB-KW"/>
</dbReference>
<dbReference type="SUPFAM" id="SSF55785">
    <property type="entry name" value="PYP-like sensor domain (PAS domain)"/>
    <property type="match status" value="3"/>
</dbReference>
<dbReference type="CDD" id="cd16922">
    <property type="entry name" value="HATPase_EvgS-ArcB-TorS-like"/>
    <property type="match status" value="1"/>
</dbReference>
<dbReference type="SUPFAM" id="SSF55874">
    <property type="entry name" value="ATPase domain of HSP90 chaperone/DNA topoisomerase II/histidine kinase"/>
    <property type="match status" value="1"/>
</dbReference>
<evidence type="ECO:0000256" key="8">
    <source>
        <dbReference type="ARBA" id="ARBA00022777"/>
    </source>
</evidence>
<feature type="domain" description="Response regulatory" evidence="17">
    <location>
        <begin position="1120"/>
        <end position="1241"/>
    </location>
</feature>
<dbReference type="InterPro" id="IPR036890">
    <property type="entry name" value="HATPase_C_sf"/>
</dbReference>
<dbReference type="InterPro" id="IPR001789">
    <property type="entry name" value="Sig_transdc_resp-reg_receiver"/>
</dbReference>
<evidence type="ECO:0000259" key="18">
    <source>
        <dbReference type="PROSITE" id="PS50112"/>
    </source>
</evidence>
<evidence type="ECO:0000313" key="21">
    <source>
        <dbReference type="EMBL" id="AGA31577.1"/>
    </source>
</evidence>
<dbReference type="SUPFAM" id="SSF55781">
    <property type="entry name" value="GAF domain-like"/>
    <property type="match status" value="1"/>
</dbReference>
<dbReference type="PROSITE" id="PS50109">
    <property type="entry name" value="HIS_KIN"/>
    <property type="match status" value="1"/>
</dbReference>
<dbReference type="CDD" id="cd17546">
    <property type="entry name" value="REC_hyHK_CKI1_RcsC-like"/>
    <property type="match status" value="2"/>
</dbReference>
<feature type="domain" description="Histidine kinase" evidence="16">
    <location>
        <begin position="879"/>
        <end position="1100"/>
    </location>
</feature>
<dbReference type="eggNOG" id="COG5002">
    <property type="taxonomic scope" value="Bacteria"/>
</dbReference>
<keyword evidence="22" id="KW-1185">Reference proteome</keyword>
<dbReference type="Proteomes" id="UP000010798">
    <property type="component" value="Chromosome"/>
</dbReference>
<dbReference type="SMART" id="SM00448">
    <property type="entry name" value="REC"/>
    <property type="match status" value="2"/>
</dbReference>
<feature type="transmembrane region" description="Helical" evidence="15">
    <location>
        <begin position="268"/>
        <end position="293"/>
    </location>
</feature>
<reference evidence="21 22" key="1">
    <citation type="submission" date="2012-02" db="EMBL/GenBank/DDBJ databases">
        <title>Complete sequence of chromosome of Singulisphaera acidiphila DSM 18658.</title>
        <authorList>
            <consortium name="US DOE Joint Genome Institute (JGI-PGF)"/>
            <person name="Lucas S."/>
            <person name="Copeland A."/>
            <person name="Lapidus A."/>
            <person name="Glavina del Rio T."/>
            <person name="Dalin E."/>
            <person name="Tice H."/>
            <person name="Bruce D."/>
            <person name="Goodwin L."/>
            <person name="Pitluck S."/>
            <person name="Peters L."/>
            <person name="Ovchinnikova G."/>
            <person name="Chertkov O."/>
            <person name="Kyrpides N."/>
            <person name="Mavromatis K."/>
            <person name="Ivanova N."/>
            <person name="Brettin T."/>
            <person name="Detter J.C."/>
            <person name="Han C."/>
            <person name="Larimer F."/>
            <person name="Land M."/>
            <person name="Hauser L."/>
            <person name="Markowitz V."/>
            <person name="Cheng J.-F."/>
            <person name="Hugenholtz P."/>
            <person name="Woyke T."/>
            <person name="Wu D."/>
            <person name="Tindall B."/>
            <person name="Pomrenke H."/>
            <person name="Brambilla E."/>
            <person name="Klenk H.-P."/>
            <person name="Eisen J.A."/>
        </authorList>
    </citation>
    <scope>NUCLEOTIDE SEQUENCE [LARGE SCALE GENOMIC DNA]</scope>
    <source>
        <strain evidence="22">ATCC BAA-1392 / DSM 18658 / VKM B-2454 / MOB10</strain>
    </source>
</reference>
<feature type="transmembrane region" description="Helical" evidence="15">
    <location>
        <begin position="189"/>
        <end position="214"/>
    </location>
</feature>
<dbReference type="RefSeq" id="WP_015250641.1">
    <property type="nucleotide sequence ID" value="NC_019892.1"/>
</dbReference>
<sequence>MSMSVRLRSLNDSWFYARAAGAVVIVMSGLVLVGRTFDFGVLKSVIPGAIAMNPGGAALAFLLAGAALYTRASEGVSSRRRRALGIACAVGVVLIGLSRLGGYLTGWDGGADPLLFHAKLDLEALPFGHSNGMTPNTAAAFVLVGLALATLDATLLRRRIWPAQYLALAAGLIALMALIGYAFRATALFGVRAIIPMGLNTAIGFVILCFGILCSRPDRGLMAVIRSPGAGGGMARRMLPTAFLIPVAVGWVRWLGQRAGVVDPVMGLSLFVLADILVFTALVWWTAASLDLMDRERRRAERRLGVQHTATRVLAESPRLEDAVPGILQAICESLDWSVGVMWWVDAEENVLRCSNLWHSPSVQVDEFAALSRRIAFAPGVGLPGRVWATGQTAWIPDVVEDANFPRAAVAVREGLHGAFGFPVVVGNDILGVVEVFSGEIQNPDRELLQMLVAIGSQIGQFMKRKQAEEVVHHERFLLHSLMDNVPDSIYFKDVGGRFISINQAMANQFGLSDPAEAVGKTDFDFFDEEHARQAWEDEQAIMQAGQPVVGKEERETWGSSGRHAWASTTKMPFRDKDGRIIGTFGISRDITAWKQAEEALRQGEERFRSLVEATVAIVWNTPESGEFETEQPGWSAFTGQTFDELKGWGWLNAVHPDDRATTTQVWTAAIASRRLYQVEHRLRRYDGKYRHMLVRAVPVLAKDGGIREWIGVHTDVDPEKKAEAALREAEERVRLLLESSGEGIYGINTQGQCTVINRAAAAMLGYPVAEVLGQKLHPLIHHSHPDGSPYSEADCRIYRSFRVGESSRVDDEVLWRRDGTAFPVEYSSYPLRGGDGQIKGAVVSFTDITERKKVERELVRATEAAQAATQAKSEFLANMSHEIRTPLNGIIGMTELALDTELTPDQQEYLGMVKLSADHLLTVINDILDFSKIEAGKLDLDIIDFHLRDALDDTMATLAMRAHKKGLELADHVAADVPDVLVGDPHRLCQVVVNLIGNAIKFTERGEAVLRVEVQSRSEQGVSLHFAVSDTGIGIPPEQQQKLFKAFSQADTSTTRKYGGTGLGLAISARLVQLMGGEIWLESQAGQGSIFHFTLPFGLVCGPVARARPVEPEQVHGLPVLIVDDNATNRRILEEMLTNWGMKPTTVAGGREAIATLAEARGAGRPFALVLLDAMMPGMDGFTLAEQIKQDSALTGSTLMMLSSANRREDAARCQELGVATYLMKPIRESSLLDAIMTTLGASMSDEPYGAQPAAPAMPNGSRRTWKRMLRLLLAEDNAINQRLAMALLKKQGHQVVVVNNGREALAAMNGSRFDAVLMDVQMPEMDGFEATAAIRSREAGTGVHTTIIAMTAHALKGDRDRCLDAGMDAYVSKPLRLEDLLGVLEGLTPVSRETGGSPAGSGVGTFDMAAALERVDGDASLLKELAGLFLDEAPQRMAEIRQAITQRDATTLQREAHTLKGSVGNFGARDAFEAARRLENIGLEQHWGQVEETWSVLEEAIGRLNAAFTGLCQEGVS</sequence>
<keyword evidence="9" id="KW-0067">ATP-binding</keyword>
<dbReference type="Pfam" id="PF00072">
    <property type="entry name" value="Response_reg"/>
    <property type="match status" value="2"/>
</dbReference>
<keyword evidence="15" id="KW-1133">Transmembrane helix</keyword>
<dbReference type="PANTHER" id="PTHR45339:SF5">
    <property type="entry name" value="HISTIDINE KINASE"/>
    <property type="match status" value="1"/>
</dbReference>
<dbReference type="FunFam" id="1.10.287.130:FF:000002">
    <property type="entry name" value="Two-component osmosensing histidine kinase"/>
    <property type="match status" value="1"/>
</dbReference>
<dbReference type="HOGENOM" id="CLU_247818_0_0_0"/>
<keyword evidence="7" id="KW-0547">Nucleotide-binding</keyword>
<feature type="domain" description="PAS" evidence="18">
    <location>
        <begin position="730"/>
        <end position="787"/>
    </location>
</feature>
<feature type="domain" description="PAC" evidence="19">
    <location>
        <begin position="808"/>
        <end position="861"/>
    </location>
</feature>
<dbReference type="eggNOG" id="COG2202">
    <property type="taxonomic scope" value="Bacteria"/>
</dbReference>
<dbReference type="CDD" id="cd00082">
    <property type="entry name" value="HisKA"/>
    <property type="match status" value="1"/>
</dbReference>
<dbReference type="Pfam" id="PF08447">
    <property type="entry name" value="PAS_3"/>
    <property type="match status" value="1"/>
</dbReference>
<dbReference type="GO" id="GO:0032991">
    <property type="term" value="C:protein-containing complex"/>
    <property type="evidence" value="ECO:0007669"/>
    <property type="project" value="UniProtKB-ARBA"/>
</dbReference>
<keyword evidence="10" id="KW-0902">Two-component regulatory system</keyword>
<dbReference type="InterPro" id="IPR003661">
    <property type="entry name" value="HisK_dim/P_dom"/>
</dbReference>
<dbReference type="EMBL" id="CP003364">
    <property type="protein sequence ID" value="AGA31577.1"/>
    <property type="molecule type" value="Genomic_DNA"/>
</dbReference>
<dbReference type="Pfam" id="PF13185">
    <property type="entry name" value="GAF_2"/>
    <property type="match status" value="1"/>
</dbReference>
<evidence type="ECO:0000256" key="13">
    <source>
        <dbReference type="PROSITE-ProRule" id="PRU00110"/>
    </source>
</evidence>
<comment type="catalytic activity">
    <reaction evidence="1">
        <text>ATP + protein L-histidine = ADP + protein N-phospho-L-histidine.</text>
        <dbReference type="EC" id="2.7.13.3"/>
    </reaction>
</comment>
<feature type="domain" description="Response regulatory" evidence="17">
    <location>
        <begin position="1272"/>
        <end position="1390"/>
    </location>
</feature>
<dbReference type="InterPro" id="IPR013767">
    <property type="entry name" value="PAS_fold"/>
</dbReference>
<dbReference type="eggNOG" id="COG2203">
    <property type="taxonomic scope" value="Bacteria"/>
</dbReference>
<dbReference type="SMART" id="SM00073">
    <property type="entry name" value="HPT"/>
    <property type="match status" value="1"/>
</dbReference>
<dbReference type="eggNOG" id="COG0784">
    <property type="taxonomic scope" value="Bacteria"/>
</dbReference>
<evidence type="ECO:0000256" key="9">
    <source>
        <dbReference type="ARBA" id="ARBA00022840"/>
    </source>
</evidence>
<dbReference type="FunFam" id="3.30.565.10:FF:000010">
    <property type="entry name" value="Sensor histidine kinase RcsC"/>
    <property type="match status" value="1"/>
</dbReference>
<dbReference type="InterPro" id="IPR004358">
    <property type="entry name" value="Sig_transdc_His_kin-like_C"/>
</dbReference>
<comment type="subunit">
    <text evidence="11">At low DSF concentrations, interacts with RpfF.</text>
</comment>
<name>L0DRH4_SINAD</name>
<dbReference type="GO" id="GO:0000155">
    <property type="term" value="F:phosphorelay sensor kinase activity"/>
    <property type="evidence" value="ECO:0007669"/>
    <property type="project" value="InterPro"/>
</dbReference>
<dbReference type="STRING" id="886293.Sinac_7544"/>
<evidence type="ECO:0000256" key="2">
    <source>
        <dbReference type="ARBA" id="ARBA00004496"/>
    </source>
</evidence>
<evidence type="ECO:0000256" key="1">
    <source>
        <dbReference type="ARBA" id="ARBA00000085"/>
    </source>
</evidence>
<dbReference type="SMART" id="SM00387">
    <property type="entry name" value="HATPase_c"/>
    <property type="match status" value="1"/>
</dbReference>
<evidence type="ECO:0000256" key="4">
    <source>
        <dbReference type="ARBA" id="ARBA00022490"/>
    </source>
</evidence>
<feature type="transmembrane region" description="Helical" evidence="15">
    <location>
        <begin position="138"/>
        <end position="156"/>
    </location>
</feature>
<dbReference type="PROSITE" id="PS50113">
    <property type="entry name" value="PAC"/>
    <property type="match status" value="3"/>
</dbReference>
<accession>L0DRH4</accession>
<dbReference type="InterPro" id="IPR008207">
    <property type="entry name" value="Sig_transdc_His_kin_Hpt_dom"/>
</dbReference>
<organism evidence="21 22">
    <name type="scientific">Singulisphaera acidiphila (strain ATCC BAA-1392 / DSM 18658 / VKM B-2454 / MOB10)</name>
    <dbReference type="NCBI Taxonomy" id="886293"/>
    <lineage>
        <taxon>Bacteria</taxon>
        <taxon>Pseudomonadati</taxon>
        <taxon>Planctomycetota</taxon>
        <taxon>Planctomycetia</taxon>
        <taxon>Isosphaerales</taxon>
        <taxon>Isosphaeraceae</taxon>
        <taxon>Singulisphaera</taxon>
    </lineage>
</organism>
<dbReference type="Gene3D" id="3.40.50.2300">
    <property type="match status" value="2"/>
</dbReference>
<proteinExistence type="predicted"/>
<feature type="transmembrane region" description="Helical" evidence="15">
    <location>
        <begin position="15"/>
        <end position="33"/>
    </location>
</feature>
<evidence type="ECO:0000256" key="10">
    <source>
        <dbReference type="ARBA" id="ARBA00023012"/>
    </source>
</evidence>
<feature type="domain" description="PAC" evidence="19">
    <location>
        <begin position="551"/>
        <end position="603"/>
    </location>
</feature>
<dbReference type="Gene3D" id="1.10.287.130">
    <property type="match status" value="1"/>
</dbReference>
<dbReference type="PROSITE" id="PS50894">
    <property type="entry name" value="HPT"/>
    <property type="match status" value="1"/>
</dbReference>
<dbReference type="eggNOG" id="COG2198">
    <property type="taxonomic scope" value="Bacteria"/>
</dbReference>
<keyword evidence="15" id="KW-0812">Transmembrane</keyword>
<evidence type="ECO:0000313" key="22">
    <source>
        <dbReference type="Proteomes" id="UP000010798"/>
    </source>
</evidence>
<evidence type="ECO:0000256" key="3">
    <source>
        <dbReference type="ARBA" id="ARBA00012438"/>
    </source>
</evidence>
<dbReference type="Pfam" id="PF00989">
    <property type="entry name" value="PAS"/>
    <property type="match status" value="1"/>
</dbReference>
<dbReference type="SUPFAM" id="SSF47226">
    <property type="entry name" value="Histidine-containing phosphotransfer domain, HPT domain"/>
    <property type="match status" value="1"/>
</dbReference>
<dbReference type="PROSITE" id="PS50112">
    <property type="entry name" value="PAS"/>
    <property type="match status" value="2"/>
</dbReference>
<evidence type="ECO:0000256" key="15">
    <source>
        <dbReference type="SAM" id="Phobius"/>
    </source>
</evidence>
<feature type="transmembrane region" description="Helical" evidence="15">
    <location>
        <begin position="163"/>
        <end position="183"/>
    </location>
</feature>
<keyword evidence="4" id="KW-0963">Cytoplasm</keyword>
<dbReference type="InterPro" id="IPR036097">
    <property type="entry name" value="HisK_dim/P_sf"/>
</dbReference>
<dbReference type="CDD" id="cd00130">
    <property type="entry name" value="PAS"/>
    <property type="match status" value="3"/>
</dbReference>
<feature type="domain" description="PAS" evidence="18">
    <location>
        <begin position="604"/>
        <end position="674"/>
    </location>
</feature>
<dbReference type="SMART" id="SM00065">
    <property type="entry name" value="GAF"/>
    <property type="match status" value="1"/>
</dbReference>
<dbReference type="InterPro" id="IPR000700">
    <property type="entry name" value="PAS-assoc_C"/>
</dbReference>
<evidence type="ECO:0000256" key="5">
    <source>
        <dbReference type="ARBA" id="ARBA00022553"/>
    </source>
</evidence>
<dbReference type="Gene3D" id="3.30.565.10">
    <property type="entry name" value="Histidine kinase-like ATPase, C-terminal domain"/>
    <property type="match status" value="1"/>
</dbReference>
<keyword evidence="5 14" id="KW-0597">Phosphoprotein</keyword>
<dbReference type="Pfam" id="PF08448">
    <property type="entry name" value="PAS_4"/>
    <property type="match status" value="1"/>
</dbReference>
<feature type="modified residue" description="4-aspartylphosphate" evidence="14">
    <location>
        <position position="1321"/>
    </location>
</feature>
<dbReference type="GO" id="GO:0005886">
    <property type="term" value="C:plasma membrane"/>
    <property type="evidence" value="ECO:0007669"/>
    <property type="project" value="UniProtKB-SubCell"/>
</dbReference>
<feature type="modified residue" description="4-aspartylphosphate" evidence="14">
    <location>
        <position position="1174"/>
    </location>
</feature>
<keyword evidence="15" id="KW-0472">Membrane</keyword>
<dbReference type="Pfam" id="PF02518">
    <property type="entry name" value="HATPase_c"/>
    <property type="match status" value="1"/>
</dbReference>
<dbReference type="InterPro" id="IPR000014">
    <property type="entry name" value="PAS"/>
</dbReference>
<evidence type="ECO:0000259" key="20">
    <source>
        <dbReference type="PROSITE" id="PS50894"/>
    </source>
</evidence>
<dbReference type="SMART" id="SM00388">
    <property type="entry name" value="HisKA"/>
    <property type="match status" value="1"/>
</dbReference>
<dbReference type="InterPro" id="IPR003594">
    <property type="entry name" value="HATPase_dom"/>
</dbReference>
<dbReference type="CDD" id="cd00088">
    <property type="entry name" value="HPT"/>
    <property type="match status" value="1"/>
</dbReference>
<dbReference type="InterPro" id="IPR013656">
    <property type="entry name" value="PAS_4"/>
</dbReference>
<dbReference type="Gene3D" id="3.30.450.40">
    <property type="match status" value="1"/>
</dbReference>
<dbReference type="OrthoDB" id="9762493at2"/>
<dbReference type="InterPro" id="IPR029016">
    <property type="entry name" value="GAF-like_dom_sf"/>
</dbReference>
<evidence type="ECO:0000259" key="19">
    <source>
        <dbReference type="PROSITE" id="PS50113"/>
    </source>
</evidence>
<dbReference type="EC" id="2.7.13.3" evidence="3"/>
<dbReference type="SMART" id="SM00091">
    <property type="entry name" value="PAS"/>
    <property type="match status" value="3"/>
</dbReference>
<dbReference type="InterPro" id="IPR005467">
    <property type="entry name" value="His_kinase_dom"/>
</dbReference>
<dbReference type="SUPFAM" id="SSF52172">
    <property type="entry name" value="CheY-like"/>
    <property type="match status" value="2"/>
</dbReference>
<dbReference type="InterPro" id="IPR036641">
    <property type="entry name" value="HPT_dom_sf"/>
</dbReference>
<feature type="domain" description="PAC" evidence="19">
    <location>
        <begin position="677"/>
        <end position="729"/>
    </location>
</feature>
<dbReference type="KEGG" id="saci:Sinac_7544"/>
<dbReference type="PRINTS" id="PR00344">
    <property type="entry name" value="BCTRLSENSOR"/>
</dbReference>
<dbReference type="FunFam" id="3.30.450.20:FF:000099">
    <property type="entry name" value="Sensory box sensor histidine kinase"/>
    <property type="match status" value="1"/>
</dbReference>
<evidence type="ECO:0000259" key="16">
    <source>
        <dbReference type="PROSITE" id="PS50109"/>
    </source>
</evidence>
<dbReference type="PROSITE" id="PS50110">
    <property type="entry name" value="RESPONSE_REGULATORY"/>
    <property type="match status" value="2"/>
</dbReference>
<keyword evidence="8" id="KW-0418">Kinase</keyword>